<feature type="transmembrane region" description="Helical" evidence="6">
    <location>
        <begin position="183"/>
        <end position="201"/>
    </location>
</feature>
<dbReference type="PANTHER" id="PTHR34820:SF4">
    <property type="entry name" value="INNER MEMBRANE PROTEIN YEBZ"/>
    <property type="match status" value="1"/>
</dbReference>
<feature type="transmembrane region" description="Helical" evidence="6">
    <location>
        <begin position="159"/>
        <end position="178"/>
    </location>
</feature>
<evidence type="ECO:0000256" key="4">
    <source>
        <dbReference type="ARBA" id="ARBA00022989"/>
    </source>
</evidence>
<evidence type="ECO:0000256" key="2">
    <source>
        <dbReference type="ARBA" id="ARBA00022475"/>
    </source>
</evidence>
<sequence>MTSTSTRPPVLWRSIGLPAPWRRRPVAYVAAAVAAAAAALALGMWLGGNLTPSQVNGLLIGGTGGLTGWGLAAAKLATELSSIGVVGLLLARLLLPEHDPRAGAIAMRCVRAAARLALGWALCSAALLLFSWANVLSAAVTELPIGKLLTDPARTFPDAPEFVATTALALVIAAGLLLTRTRLGAVAMLLLAVYNVVPMALQGHAAHGDVLKYSLIVHVVAMTLWVGGLAALLTYVRKEPSLLAVAVPRFSTIALLCYAVIAASGALAAWNLLGSVPAVWGSRYGVLVILKVAALVALGVLGWWHRRHTVRRVRATEGDRSRRAFIRLAAAEVVVMVVAVALAVALSRSASPDTILQHSDREAPAPAIVSGGT</sequence>
<feature type="transmembrane region" description="Helical" evidence="6">
    <location>
        <begin position="116"/>
        <end position="139"/>
    </location>
</feature>
<evidence type="ECO:0000313" key="9">
    <source>
        <dbReference type="Proteomes" id="UP001596058"/>
    </source>
</evidence>
<gene>
    <name evidence="8" type="ORF">ACFPZ3_25930</name>
</gene>
<organism evidence="8 9">
    <name type="scientific">Nonomuraea insulae</name>
    <dbReference type="NCBI Taxonomy" id="1616787"/>
    <lineage>
        <taxon>Bacteria</taxon>
        <taxon>Bacillati</taxon>
        <taxon>Actinomycetota</taxon>
        <taxon>Actinomycetes</taxon>
        <taxon>Streptosporangiales</taxon>
        <taxon>Streptosporangiaceae</taxon>
        <taxon>Nonomuraea</taxon>
    </lineage>
</organism>
<dbReference type="InterPro" id="IPR032694">
    <property type="entry name" value="CopC/D"/>
</dbReference>
<keyword evidence="9" id="KW-1185">Reference proteome</keyword>
<dbReference type="RefSeq" id="WP_379516825.1">
    <property type="nucleotide sequence ID" value="NZ_JBHSPA010000029.1"/>
</dbReference>
<feature type="transmembrane region" description="Helical" evidence="6">
    <location>
        <begin position="284"/>
        <end position="304"/>
    </location>
</feature>
<evidence type="ECO:0000256" key="5">
    <source>
        <dbReference type="ARBA" id="ARBA00023136"/>
    </source>
</evidence>
<evidence type="ECO:0000256" key="1">
    <source>
        <dbReference type="ARBA" id="ARBA00004651"/>
    </source>
</evidence>
<accession>A0ABW1CQ33</accession>
<dbReference type="EMBL" id="JBHSPA010000029">
    <property type="protein sequence ID" value="MFC5827317.1"/>
    <property type="molecule type" value="Genomic_DNA"/>
</dbReference>
<proteinExistence type="predicted"/>
<comment type="caution">
    <text evidence="8">The sequence shown here is derived from an EMBL/GenBank/DDBJ whole genome shotgun (WGS) entry which is preliminary data.</text>
</comment>
<comment type="subcellular location">
    <subcellularLocation>
        <location evidence="1">Cell membrane</location>
        <topology evidence="1">Multi-pass membrane protein</topology>
    </subcellularLocation>
</comment>
<feature type="transmembrane region" description="Helical" evidence="6">
    <location>
        <begin position="247"/>
        <end position="272"/>
    </location>
</feature>
<evidence type="ECO:0000256" key="6">
    <source>
        <dbReference type="SAM" id="Phobius"/>
    </source>
</evidence>
<dbReference type="Proteomes" id="UP001596058">
    <property type="component" value="Unassembled WGS sequence"/>
</dbReference>
<keyword evidence="4 6" id="KW-1133">Transmembrane helix</keyword>
<feature type="transmembrane region" description="Helical" evidence="6">
    <location>
        <begin position="325"/>
        <end position="346"/>
    </location>
</feature>
<dbReference type="PANTHER" id="PTHR34820">
    <property type="entry name" value="INNER MEMBRANE PROTEIN YEBZ"/>
    <property type="match status" value="1"/>
</dbReference>
<name>A0ABW1CQ33_9ACTN</name>
<keyword evidence="5 6" id="KW-0472">Membrane</keyword>
<evidence type="ECO:0000313" key="8">
    <source>
        <dbReference type="EMBL" id="MFC5827317.1"/>
    </source>
</evidence>
<dbReference type="Pfam" id="PF05425">
    <property type="entry name" value="CopD"/>
    <property type="match status" value="1"/>
</dbReference>
<dbReference type="InterPro" id="IPR008457">
    <property type="entry name" value="Cu-R_CopD_dom"/>
</dbReference>
<evidence type="ECO:0000256" key="3">
    <source>
        <dbReference type="ARBA" id="ARBA00022692"/>
    </source>
</evidence>
<evidence type="ECO:0000259" key="7">
    <source>
        <dbReference type="Pfam" id="PF05425"/>
    </source>
</evidence>
<feature type="transmembrane region" description="Helical" evidence="6">
    <location>
        <begin position="213"/>
        <end position="235"/>
    </location>
</feature>
<feature type="domain" description="Copper resistance protein D" evidence="7">
    <location>
        <begin position="246"/>
        <end position="346"/>
    </location>
</feature>
<feature type="transmembrane region" description="Helical" evidence="6">
    <location>
        <begin position="26"/>
        <end position="46"/>
    </location>
</feature>
<protein>
    <submittedName>
        <fullName evidence="8">Copper resistance D family protein</fullName>
    </submittedName>
</protein>
<feature type="transmembrane region" description="Helical" evidence="6">
    <location>
        <begin position="66"/>
        <end position="95"/>
    </location>
</feature>
<keyword evidence="2" id="KW-1003">Cell membrane</keyword>
<keyword evidence="3 6" id="KW-0812">Transmembrane</keyword>
<reference evidence="9" key="1">
    <citation type="journal article" date="2019" name="Int. J. Syst. Evol. Microbiol.">
        <title>The Global Catalogue of Microorganisms (GCM) 10K type strain sequencing project: providing services to taxonomists for standard genome sequencing and annotation.</title>
        <authorList>
            <consortium name="The Broad Institute Genomics Platform"/>
            <consortium name="The Broad Institute Genome Sequencing Center for Infectious Disease"/>
            <person name="Wu L."/>
            <person name="Ma J."/>
        </authorList>
    </citation>
    <scope>NUCLEOTIDE SEQUENCE [LARGE SCALE GENOMIC DNA]</scope>
    <source>
        <strain evidence="9">CCUG 53903</strain>
    </source>
</reference>